<proteinExistence type="predicted"/>
<accession>A0A563EMU5</accession>
<dbReference type="EMBL" id="VOBR01000021">
    <property type="protein sequence ID" value="TWP48292.1"/>
    <property type="molecule type" value="Genomic_DNA"/>
</dbReference>
<dbReference type="SFLD" id="SFLDG01129">
    <property type="entry name" value="C1.5:_HAD__Beta-PGM__Phosphata"/>
    <property type="match status" value="1"/>
</dbReference>
<dbReference type="InterPro" id="IPR036412">
    <property type="entry name" value="HAD-like_sf"/>
</dbReference>
<dbReference type="InterPro" id="IPR023214">
    <property type="entry name" value="HAD_sf"/>
</dbReference>
<protein>
    <submittedName>
        <fullName evidence="1">HAD-IA family hydrolase</fullName>
    </submittedName>
</protein>
<organism evidence="1 2">
    <name type="scientific">Lentzea tibetensis</name>
    <dbReference type="NCBI Taxonomy" id="2591470"/>
    <lineage>
        <taxon>Bacteria</taxon>
        <taxon>Bacillati</taxon>
        <taxon>Actinomycetota</taxon>
        <taxon>Actinomycetes</taxon>
        <taxon>Pseudonocardiales</taxon>
        <taxon>Pseudonocardiaceae</taxon>
        <taxon>Lentzea</taxon>
    </lineage>
</organism>
<keyword evidence="1" id="KW-0378">Hydrolase</keyword>
<dbReference type="Gene3D" id="3.40.50.1000">
    <property type="entry name" value="HAD superfamily/HAD-like"/>
    <property type="match status" value="1"/>
</dbReference>
<dbReference type="OrthoDB" id="9797415at2"/>
<sequence length="304" mass="32556">MAGRGDPGDRARCRRARVLHEAVVAAADHPHRGDAVRRGAGQAAALKPLLLLDLDGVLRRFTATDPAILEVAFEPALLHAAVTGAITDEQWRAAVAERVPRAASWNDAGEVIGEAVALVRAARQRCHVALLSNATTRLESDLRLLGLDREVDAVVSSARMGVAKPAPEAFQRALDVLGYRPEHTVFCDDSAKNVDAARALGIDAVHVPDTEALRDALLARELVPAMVLLVLPDRDDAEELARELAGEGWSPCAVHRDMLAGEDDAEAVDWVVELTTAPDGSPAAAHRVTLDELAERYDGFTSDH</sequence>
<evidence type="ECO:0000313" key="1">
    <source>
        <dbReference type="EMBL" id="TWP48292.1"/>
    </source>
</evidence>
<dbReference type="SUPFAM" id="SSF56784">
    <property type="entry name" value="HAD-like"/>
    <property type="match status" value="1"/>
</dbReference>
<dbReference type="SFLD" id="SFLDS00003">
    <property type="entry name" value="Haloacid_Dehalogenase"/>
    <property type="match status" value="1"/>
</dbReference>
<name>A0A563EMU5_9PSEU</name>
<keyword evidence="2" id="KW-1185">Reference proteome</keyword>
<dbReference type="NCBIfam" id="TIGR01509">
    <property type="entry name" value="HAD-SF-IA-v3"/>
    <property type="match status" value="1"/>
</dbReference>
<dbReference type="Proteomes" id="UP000316639">
    <property type="component" value="Unassembled WGS sequence"/>
</dbReference>
<dbReference type="PANTHER" id="PTHR43611">
    <property type="entry name" value="ALPHA-D-GLUCOSE 1-PHOSPHATE PHOSPHATASE"/>
    <property type="match status" value="1"/>
</dbReference>
<dbReference type="AlphaFoldDB" id="A0A563EMU5"/>
<reference evidence="1 2" key="1">
    <citation type="submission" date="2019-07" db="EMBL/GenBank/DDBJ databases">
        <title>Lentzea xizangensis sp. nov., isolated from Qinghai-Tibetan Plateau Soils.</title>
        <authorList>
            <person name="Huang J."/>
        </authorList>
    </citation>
    <scope>NUCLEOTIDE SEQUENCE [LARGE SCALE GENOMIC DNA]</scope>
    <source>
        <strain evidence="1 2">FXJ1.1311</strain>
    </source>
</reference>
<comment type="caution">
    <text evidence="1">The sequence shown here is derived from an EMBL/GenBank/DDBJ whole genome shotgun (WGS) entry which is preliminary data.</text>
</comment>
<dbReference type="InterPro" id="IPR006439">
    <property type="entry name" value="HAD-SF_hydro_IA"/>
</dbReference>
<evidence type="ECO:0000313" key="2">
    <source>
        <dbReference type="Proteomes" id="UP000316639"/>
    </source>
</evidence>
<dbReference type="Pfam" id="PF00702">
    <property type="entry name" value="Hydrolase"/>
    <property type="match status" value="1"/>
</dbReference>
<dbReference type="PANTHER" id="PTHR43611:SF3">
    <property type="entry name" value="FLAVIN MONONUCLEOTIDE HYDROLASE 1, CHLOROPLATIC"/>
    <property type="match status" value="1"/>
</dbReference>
<dbReference type="GO" id="GO:0016787">
    <property type="term" value="F:hydrolase activity"/>
    <property type="evidence" value="ECO:0007669"/>
    <property type="project" value="UniProtKB-KW"/>
</dbReference>
<gene>
    <name evidence="1" type="ORF">FKR81_28790</name>
</gene>